<dbReference type="InterPro" id="IPR023753">
    <property type="entry name" value="FAD/NAD-binding_dom"/>
</dbReference>
<dbReference type="InterPro" id="IPR005982">
    <property type="entry name" value="Thioredox_Rdtase"/>
</dbReference>
<accession>A0A481ZAH5</accession>
<dbReference type="PROSITE" id="PS00573">
    <property type="entry name" value="PYRIDINE_REDOX_2"/>
    <property type="match status" value="1"/>
</dbReference>
<sequence>MEERQVVILGSGPSGLTAALYTARADLNPLVFEGETPGGQLTTTTEVENYPGFPLGMDGSTLVENIKTQAAKFGTQFKFGSLSAVDTSSRPFQLTFDGEDSPTVSAQTLIVATGASPRKLNIESEERYWSKGVTSCATCDGFFYKGRDVCVIGGGDSAIEEALFLTRFCPKVYIIHRRDEWRASKIMADRAMANEKIEVFWNSIVEEILGDPSVDGLQVNGVRLKNTETGDTRVQELGGVFLGIGHIPNTDFLKGVIDLDENGYAVTQPDSTTTSVEGLFVCGDAQDHVFRQAITAAGTGCMAAIEAERFLKSVLKSGAPDR</sequence>
<keyword evidence="2" id="KW-0274">FAD</keyword>
<gene>
    <name evidence="7" type="ORF">LCPAC304_04460</name>
</gene>
<dbReference type="PRINTS" id="PR00469">
    <property type="entry name" value="PNDRDTASEII"/>
</dbReference>
<feature type="domain" description="FAD/NAD(P)-binding" evidence="6">
    <location>
        <begin position="5"/>
        <end position="300"/>
    </location>
</feature>
<keyword evidence="4" id="KW-1015">Disulfide bond</keyword>
<name>A0A481ZAH5_9VIRU</name>
<dbReference type="Gene3D" id="3.50.50.60">
    <property type="entry name" value="FAD/NAD(P)-binding domain"/>
    <property type="match status" value="2"/>
</dbReference>
<keyword evidence="3" id="KW-0560">Oxidoreductase</keyword>
<protein>
    <submittedName>
        <fullName evidence="7">Pyridine nucleotide-disulfide oxidoreductase</fullName>
    </submittedName>
</protein>
<evidence type="ECO:0000256" key="4">
    <source>
        <dbReference type="ARBA" id="ARBA00023157"/>
    </source>
</evidence>
<evidence type="ECO:0000259" key="6">
    <source>
        <dbReference type="Pfam" id="PF07992"/>
    </source>
</evidence>
<evidence type="ECO:0000256" key="2">
    <source>
        <dbReference type="ARBA" id="ARBA00022827"/>
    </source>
</evidence>
<dbReference type="InterPro" id="IPR050097">
    <property type="entry name" value="Ferredoxin-NADP_redctase_2"/>
</dbReference>
<dbReference type="GO" id="GO:0019430">
    <property type="term" value="P:removal of superoxide radicals"/>
    <property type="evidence" value="ECO:0007669"/>
    <property type="project" value="InterPro"/>
</dbReference>
<dbReference type="GO" id="GO:0004791">
    <property type="term" value="F:thioredoxin-disulfide reductase (NADPH) activity"/>
    <property type="evidence" value="ECO:0007669"/>
    <property type="project" value="InterPro"/>
</dbReference>
<dbReference type="InterPro" id="IPR036188">
    <property type="entry name" value="FAD/NAD-bd_sf"/>
</dbReference>
<evidence type="ECO:0000256" key="1">
    <source>
        <dbReference type="ARBA" id="ARBA00022630"/>
    </source>
</evidence>
<dbReference type="EMBL" id="MK500567">
    <property type="protein sequence ID" value="QBK92099.1"/>
    <property type="molecule type" value="Genomic_DNA"/>
</dbReference>
<dbReference type="InterPro" id="IPR008255">
    <property type="entry name" value="Pyr_nucl-diS_OxRdtase_2_AS"/>
</dbReference>
<dbReference type="PANTHER" id="PTHR48105">
    <property type="entry name" value="THIOREDOXIN REDUCTASE 1-RELATED-RELATED"/>
    <property type="match status" value="1"/>
</dbReference>
<evidence type="ECO:0000256" key="3">
    <source>
        <dbReference type="ARBA" id="ARBA00023002"/>
    </source>
</evidence>
<dbReference type="SUPFAM" id="SSF51905">
    <property type="entry name" value="FAD/NAD(P)-binding domain"/>
    <property type="match status" value="1"/>
</dbReference>
<dbReference type="Pfam" id="PF07992">
    <property type="entry name" value="Pyr_redox_2"/>
    <property type="match status" value="1"/>
</dbReference>
<dbReference type="PRINTS" id="PR00368">
    <property type="entry name" value="FADPNR"/>
</dbReference>
<keyword evidence="1" id="KW-0285">Flavoprotein</keyword>
<evidence type="ECO:0000256" key="5">
    <source>
        <dbReference type="ARBA" id="ARBA00023284"/>
    </source>
</evidence>
<dbReference type="NCBIfam" id="TIGR01292">
    <property type="entry name" value="TRX_reduct"/>
    <property type="match status" value="1"/>
</dbReference>
<reference evidence="7" key="1">
    <citation type="journal article" date="2019" name="MBio">
        <title>Virus Genomes from Deep Sea Sediments Expand the Ocean Megavirome and Support Independent Origins of Viral Gigantism.</title>
        <authorList>
            <person name="Backstrom D."/>
            <person name="Yutin N."/>
            <person name="Jorgensen S.L."/>
            <person name="Dharamshi J."/>
            <person name="Homa F."/>
            <person name="Zaremba-Niedwiedzka K."/>
            <person name="Spang A."/>
            <person name="Wolf Y.I."/>
            <person name="Koonin E.V."/>
            <person name="Ettema T.J."/>
        </authorList>
    </citation>
    <scope>NUCLEOTIDE SEQUENCE</scope>
</reference>
<keyword evidence="5" id="KW-0676">Redox-active center</keyword>
<organism evidence="7">
    <name type="scientific">Pithovirus LCPAC304</name>
    <dbReference type="NCBI Taxonomy" id="2506594"/>
    <lineage>
        <taxon>Viruses</taxon>
        <taxon>Pithoviruses</taxon>
    </lineage>
</organism>
<proteinExistence type="predicted"/>
<evidence type="ECO:0000313" key="7">
    <source>
        <dbReference type="EMBL" id="QBK92099.1"/>
    </source>
</evidence>